<evidence type="ECO:0000256" key="1">
    <source>
        <dbReference type="SAM" id="Phobius"/>
    </source>
</evidence>
<dbReference type="EMBL" id="FMJY01000007">
    <property type="protein sequence ID" value="SCO88637.1"/>
    <property type="molecule type" value="Genomic_DNA"/>
</dbReference>
<accession>A0A2H3TJ70</accession>
<feature type="transmembrane region" description="Helical" evidence="1">
    <location>
        <begin position="22"/>
        <end position="41"/>
    </location>
</feature>
<protein>
    <submittedName>
        <fullName evidence="2">Uncharacterized protein</fullName>
    </submittedName>
</protein>
<name>A0A2H3TJ70_FUSOX</name>
<reference evidence="3" key="1">
    <citation type="submission" date="2016-09" db="EMBL/GenBank/DDBJ databases">
        <authorList>
            <person name="Guldener U."/>
        </authorList>
    </citation>
    <scope>NUCLEOTIDE SEQUENCE [LARGE SCALE GENOMIC DNA]</scope>
    <source>
        <strain evidence="3">V64-1</strain>
    </source>
</reference>
<gene>
    <name evidence="2" type="ORF">FRV6_12764</name>
</gene>
<dbReference type="Proteomes" id="UP000219369">
    <property type="component" value="Unassembled WGS sequence"/>
</dbReference>
<keyword evidence="1" id="KW-0812">Transmembrane</keyword>
<dbReference type="AlphaFoldDB" id="A0A2H3TJ70"/>
<organism evidence="2 3">
    <name type="scientific">Fusarium oxysporum</name>
    <name type="common">Fusarium vascular wilt</name>
    <dbReference type="NCBI Taxonomy" id="5507"/>
    <lineage>
        <taxon>Eukaryota</taxon>
        <taxon>Fungi</taxon>
        <taxon>Dikarya</taxon>
        <taxon>Ascomycota</taxon>
        <taxon>Pezizomycotina</taxon>
        <taxon>Sordariomycetes</taxon>
        <taxon>Hypocreomycetidae</taxon>
        <taxon>Hypocreales</taxon>
        <taxon>Nectriaceae</taxon>
        <taxon>Fusarium</taxon>
        <taxon>Fusarium oxysporum species complex</taxon>
    </lineage>
</organism>
<keyword evidence="1" id="KW-1133">Transmembrane helix</keyword>
<dbReference type="VEuPathDB" id="FungiDB:FOZG_14850"/>
<dbReference type="VEuPathDB" id="FungiDB:FOIG_07639"/>
<dbReference type="OrthoDB" id="4982043at2759"/>
<evidence type="ECO:0000313" key="3">
    <source>
        <dbReference type="Proteomes" id="UP000219369"/>
    </source>
</evidence>
<keyword evidence="1" id="KW-0472">Membrane</keyword>
<sequence>MVIVINIPLPNGATLRLNIQEWIVLLIFILIFRAYGWPMVVRRWPLAFARYLEYDPYEPFLKCLR</sequence>
<dbReference type="VEuPathDB" id="FungiDB:FOXG_20798"/>
<proteinExistence type="predicted"/>
<dbReference type="VEuPathDB" id="FungiDB:FOMG_08650"/>
<evidence type="ECO:0000313" key="2">
    <source>
        <dbReference type="EMBL" id="SCO88637.1"/>
    </source>
</evidence>